<keyword evidence="3" id="KW-1185">Reference proteome</keyword>
<reference evidence="3" key="1">
    <citation type="journal article" date="2019" name="bioRxiv">
        <title>Genomics, evolutionary history and diagnostics of the Alternaria alternata species group including apple and Asian pear pathotypes.</title>
        <authorList>
            <person name="Armitage A.D."/>
            <person name="Cockerton H.M."/>
            <person name="Sreenivasaprasad S."/>
            <person name="Woodhall J.W."/>
            <person name="Lane C.R."/>
            <person name="Harrison R.J."/>
            <person name="Clarkson J.P."/>
        </authorList>
    </citation>
    <scope>NUCLEOTIDE SEQUENCE [LARGE SCALE GENOMIC DNA]</scope>
    <source>
        <strain evidence="3">FERA 635</strain>
    </source>
</reference>
<gene>
    <name evidence="2" type="ORF">AA0119_g10975</name>
</gene>
<proteinExistence type="predicted"/>
<sequence length="87" mass="9802">MTPPNPTTTSSKRRRPVYMTFADGSRGRIDPPPPPGPTRTSISLAELEEICASWDFPRWGDQLPHTLGHAEHLLYDTSTGPWEDERD</sequence>
<feature type="region of interest" description="Disordered" evidence="1">
    <location>
        <begin position="1"/>
        <end position="39"/>
    </location>
</feature>
<evidence type="ECO:0000313" key="2">
    <source>
        <dbReference type="EMBL" id="RYN90844.1"/>
    </source>
</evidence>
<dbReference type="Proteomes" id="UP000293195">
    <property type="component" value="Unassembled WGS sequence"/>
</dbReference>
<accession>A0ABY0FYZ8</accession>
<protein>
    <submittedName>
        <fullName evidence="2">Uncharacterized protein</fullName>
    </submittedName>
</protein>
<evidence type="ECO:0000313" key="3">
    <source>
        <dbReference type="Proteomes" id="UP000293195"/>
    </source>
</evidence>
<dbReference type="EMBL" id="PDXF01000076">
    <property type="protein sequence ID" value="RYN90844.1"/>
    <property type="molecule type" value="Genomic_DNA"/>
</dbReference>
<comment type="caution">
    <text evidence="2">The sequence shown here is derived from an EMBL/GenBank/DDBJ whole genome shotgun (WGS) entry which is preliminary data.</text>
</comment>
<organism evidence="2 3">
    <name type="scientific">Alternaria tenuissima</name>
    <dbReference type="NCBI Taxonomy" id="119927"/>
    <lineage>
        <taxon>Eukaryota</taxon>
        <taxon>Fungi</taxon>
        <taxon>Dikarya</taxon>
        <taxon>Ascomycota</taxon>
        <taxon>Pezizomycotina</taxon>
        <taxon>Dothideomycetes</taxon>
        <taxon>Pleosporomycetidae</taxon>
        <taxon>Pleosporales</taxon>
        <taxon>Pleosporineae</taxon>
        <taxon>Pleosporaceae</taxon>
        <taxon>Alternaria</taxon>
        <taxon>Alternaria sect. Alternaria</taxon>
        <taxon>Alternaria alternata complex</taxon>
    </lineage>
</organism>
<evidence type="ECO:0000256" key="1">
    <source>
        <dbReference type="SAM" id="MobiDB-lite"/>
    </source>
</evidence>
<name>A0ABY0FYZ8_9PLEO</name>